<dbReference type="InterPro" id="IPR050852">
    <property type="entry name" value="Queuine_tRNA-ribosyltrfase"/>
</dbReference>
<dbReference type="WBParaSite" id="maker-PairedContig_1697-snap-gene-3.31-mRNA-1">
    <property type="protein sequence ID" value="maker-PairedContig_1697-snap-gene-3.31-mRNA-1"/>
    <property type="gene ID" value="maker-PairedContig_1697-snap-gene-3.31"/>
</dbReference>
<comment type="cofactor">
    <cofactor evidence="5">
        <name>Zn(2+)</name>
        <dbReference type="ChEBI" id="CHEBI:29105"/>
    </cofactor>
    <text evidence="5">Binds 1 zinc ion per subunit.</text>
</comment>
<evidence type="ECO:0000313" key="7">
    <source>
        <dbReference type="WBParaSite" id="maker-PairedContig_1697-snap-gene-3.31-mRNA-1"/>
    </source>
</evidence>
<dbReference type="GO" id="GO:0008479">
    <property type="term" value="F:tRNA-guanosine(34) queuine transglycosylase activity"/>
    <property type="evidence" value="ECO:0007669"/>
    <property type="project" value="UniProtKB-UniRule"/>
</dbReference>
<feature type="binding site" evidence="5">
    <location>
        <position position="420"/>
    </location>
    <ligand>
        <name>Zn(2+)</name>
        <dbReference type="ChEBI" id="CHEBI:29105"/>
    </ligand>
</feature>
<dbReference type="GO" id="GO:0005737">
    <property type="term" value="C:cytoplasm"/>
    <property type="evidence" value="ECO:0007669"/>
    <property type="project" value="UniProtKB-SubCell"/>
</dbReference>
<keyword evidence="3 5" id="KW-0479">Metal-binding</keyword>
<feature type="binding site" evidence="5">
    <location>
        <position position="389"/>
    </location>
    <ligand>
        <name>Zn(2+)</name>
        <dbReference type="ChEBI" id="CHEBI:29105"/>
    </ligand>
</feature>
<dbReference type="NCBIfam" id="TIGR00449">
    <property type="entry name" value="tgt_general"/>
    <property type="match status" value="1"/>
</dbReference>
<dbReference type="Pfam" id="PF10231">
    <property type="entry name" value="COA8"/>
    <property type="match status" value="1"/>
</dbReference>
<evidence type="ECO:0000256" key="1">
    <source>
        <dbReference type="ARBA" id="ARBA00022490"/>
    </source>
</evidence>
<comment type="subcellular location">
    <subcellularLocation>
        <location evidence="5">Cytoplasm</location>
    </subcellularLocation>
</comment>
<dbReference type="AlphaFoldDB" id="A0A1I8EE94"/>
<evidence type="ECO:0000256" key="4">
    <source>
        <dbReference type="ARBA" id="ARBA00022833"/>
    </source>
</evidence>
<comment type="function">
    <text evidence="5">Non-catalytic subunit of the queuine tRNA-ribosyltransferase (TGT) that catalyzes the base-exchange of a guanine (G) residue with queuine (Q) at position 34 (anticodon wobble position) in tRNAs with GU(N) anticodons (tRNA-Asp, -Asn, -His and -Tyr), resulting in the hypermodified nucleoside queuosine (7-(((4,5-cis-dihydroxy-2-cyclopenten-1-yl)amino)methyl)-7-deazaguanosine).</text>
</comment>
<accession>A0A1I8EE94</accession>
<dbReference type="InterPro" id="IPR002616">
    <property type="entry name" value="tRNA_ribo_trans-like"/>
</dbReference>
<dbReference type="GO" id="GO:0046872">
    <property type="term" value="F:metal ion binding"/>
    <property type="evidence" value="ECO:0007669"/>
    <property type="project" value="UniProtKB-KW"/>
</dbReference>
<sequence>MGLHNNEISNLKKRFCKFDIICPMMVKFVVQRSTVNGRIGKIFCWGNVNIEHETPSCMMYTRAGHIPHLTWDVAAAHLRHRQSPIYQLTLPSLFEALPVIEKSGGGIARFASMPEGAPTHLTLTDPLMERNMKFNNGGNIAIWTKGGRRNLSMKTIKKLLRFSHVSSYETMFDYGTPEGCSNKRLEKALERTVKFSRELLRSDSFEGSVALIALCGGHSPSHHERCASAIGSLPKGCGFVLDLMQFAKRLRVLPKKTKVRKISEMDATDTTVQLKSSNCEALENISSLDVVITESEFDKDVIKDLLAGVWPHISPSHLRLVNGAFSPTEVVALAHLGIDLFDSSYAIFLAEQGKAFVCSENFPEEATFSVFDFTDTLYSEDFRPVCKSCRCYTCRHYTRSYLRHLTNTVELLGPVLLVIHNIQEYERMFALLRENLSRSSNAKISSAFMCQKRQTGKNSWRKEAIRDLRLDKRFDWVGPPDDISKIRPVRLRRLSNETEQERKYREAREALIQWSSQFWTHHNILFEKKKAEFVEQRKKNLGRLEHSNALDMSEFYKEFLDQQYNNLTNYNRYIFKKKNGLNKSRCDNGIIETSSFFGLHSKYSLSGFDERYTNFCVNESFSSDLFINVNVCKQC</sequence>
<keyword evidence="4 5" id="KW-0862">Zinc</keyword>
<evidence type="ECO:0000256" key="3">
    <source>
        <dbReference type="ARBA" id="ARBA00022723"/>
    </source>
</evidence>
<name>A0A1I8EE94_WUCBA</name>
<proteinExistence type="inferred from homology"/>
<reference evidence="7" key="1">
    <citation type="submission" date="2016-11" db="UniProtKB">
        <authorList>
            <consortium name="WormBaseParasite"/>
        </authorList>
    </citation>
    <scope>IDENTIFICATION</scope>
    <source>
        <strain evidence="7">pt0022</strain>
    </source>
</reference>
<dbReference type="Pfam" id="PF01702">
    <property type="entry name" value="TGT"/>
    <property type="match status" value="1"/>
</dbReference>
<dbReference type="PANTHER" id="PTHR46064">
    <property type="entry name" value="QUEUINE TRNA-RIBOSYLTRANSFERASE ACCESSORY SUBUNIT 2"/>
    <property type="match status" value="1"/>
</dbReference>
<dbReference type="GO" id="GO:0006400">
    <property type="term" value="P:tRNA modification"/>
    <property type="evidence" value="ECO:0007669"/>
    <property type="project" value="InterPro"/>
</dbReference>
<feature type="binding site" evidence="5">
    <location>
        <position position="394"/>
    </location>
    <ligand>
        <name>Zn(2+)</name>
        <dbReference type="ChEBI" id="CHEBI:29105"/>
    </ligand>
</feature>
<comment type="similarity">
    <text evidence="5">Belongs to the queuine tRNA-ribosyltransferase family. QTRT2 subfamily.</text>
</comment>
<keyword evidence="2 5" id="KW-0819">tRNA processing</keyword>
<dbReference type="GO" id="GO:0097193">
    <property type="term" value="P:intrinsic apoptotic signaling pathway"/>
    <property type="evidence" value="ECO:0007669"/>
    <property type="project" value="InterPro"/>
</dbReference>
<dbReference type="SUPFAM" id="SSF51713">
    <property type="entry name" value="tRNA-guanine transglycosylase"/>
    <property type="match status" value="1"/>
</dbReference>
<dbReference type="Gene3D" id="3.20.20.105">
    <property type="entry name" value="Queuine tRNA-ribosyltransferase-like"/>
    <property type="match status" value="1"/>
</dbReference>
<evidence type="ECO:0000259" key="6">
    <source>
        <dbReference type="Pfam" id="PF01702"/>
    </source>
</evidence>
<keyword evidence="1 5" id="KW-0963">Cytoplasm</keyword>
<dbReference type="HAMAP" id="MF_03043">
    <property type="entry name" value="QTRT2"/>
    <property type="match status" value="1"/>
</dbReference>
<evidence type="ECO:0000256" key="2">
    <source>
        <dbReference type="ARBA" id="ARBA00022694"/>
    </source>
</evidence>
<comment type="subunit">
    <text evidence="5">Heterodimer of a catalytic subunit and an accessory subunit.</text>
</comment>
<dbReference type="PANTHER" id="PTHR46064:SF1">
    <property type="entry name" value="QUEUINE TRNA-RIBOSYLTRANSFERASE ACCESSORY SUBUNIT 2"/>
    <property type="match status" value="1"/>
</dbReference>
<evidence type="ECO:0000256" key="5">
    <source>
        <dbReference type="HAMAP-Rule" id="MF_03043"/>
    </source>
</evidence>
<dbReference type="InterPro" id="IPR018796">
    <property type="entry name" value="COA8"/>
</dbReference>
<feature type="domain" description="tRNA-guanine(15) transglycosylase-like" evidence="6">
    <location>
        <begin position="298"/>
        <end position="449"/>
    </location>
</feature>
<feature type="binding site" evidence="5">
    <location>
        <position position="391"/>
    </location>
    <ligand>
        <name>Zn(2+)</name>
        <dbReference type="ChEBI" id="CHEBI:29105"/>
    </ligand>
</feature>
<organism evidence="7">
    <name type="scientific">Wuchereria bancrofti</name>
    <dbReference type="NCBI Taxonomy" id="6293"/>
    <lineage>
        <taxon>Eukaryota</taxon>
        <taxon>Metazoa</taxon>
        <taxon>Ecdysozoa</taxon>
        <taxon>Nematoda</taxon>
        <taxon>Chromadorea</taxon>
        <taxon>Rhabditida</taxon>
        <taxon>Spirurina</taxon>
        <taxon>Spiruromorpha</taxon>
        <taxon>Filarioidea</taxon>
        <taxon>Onchocercidae</taxon>
        <taxon>Wuchereria</taxon>
    </lineage>
</organism>
<dbReference type="STRING" id="6293.A0A1I8EE94"/>
<protein>
    <recommendedName>
        <fullName evidence="5">Queuine tRNA-ribosyltransferase accessory subunit 2</fullName>
    </recommendedName>
    <alternativeName>
        <fullName evidence="5">Queuine tRNA-ribosyltransferase domain-containing protein 1</fullName>
    </alternativeName>
</protein>
<dbReference type="InterPro" id="IPR028592">
    <property type="entry name" value="QTRTD1"/>
</dbReference>
<dbReference type="InterPro" id="IPR036511">
    <property type="entry name" value="TGT-like_sf"/>
</dbReference>